<feature type="transmembrane region" description="Helical" evidence="4">
    <location>
        <begin position="16"/>
        <end position="36"/>
    </location>
</feature>
<proteinExistence type="predicted"/>
<feature type="repeat" description="TPR" evidence="3">
    <location>
        <begin position="691"/>
        <end position="724"/>
    </location>
</feature>
<dbReference type="RefSeq" id="WP_099325787.1">
    <property type="nucleotide sequence ID" value="NZ_LT934425.1"/>
</dbReference>
<dbReference type="Pfam" id="PF07719">
    <property type="entry name" value="TPR_2"/>
    <property type="match status" value="1"/>
</dbReference>
<dbReference type="InterPro" id="IPR006597">
    <property type="entry name" value="Sel1-like"/>
</dbReference>
<dbReference type="PANTHER" id="PTHR44227:SF3">
    <property type="entry name" value="PROTEIN O-MANNOSYL-TRANSFERASE TMTC4"/>
    <property type="match status" value="1"/>
</dbReference>
<feature type="repeat" description="TPR" evidence="3">
    <location>
        <begin position="725"/>
        <end position="758"/>
    </location>
</feature>
<dbReference type="Pfam" id="PF13414">
    <property type="entry name" value="TPR_11"/>
    <property type="match status" value="2"/>
</dbReference>
<evidence type="ECO:0000313" key="6">
    <source>
        <dbReference type="Proteomes" id="UP000221734"/>
    </source>
</evidence>
<gene>
    <name evidence="5" type="ORF">KSMBR1_2669</name>
</gene>
<feature type="repeat" description="TPR" evidence="3">
    <location>
        <begin position="521"/>
        <end position="554"/>
    </location>
</feature>
<feature type="transmembrane region" description="Helical" evidence="4">
    <location>
        <begin position="324"/>
        <end position="346"/>
    </location>
</feature>
<dbReference type="InterPro" id="IPR019734">
    <property type="entry name" value="TPR_rpt"/>
</dbReference>
<dbReference type="PROSITE" id="PS50293">
    <property type="entry name" value="TPR_REGION"/>
    <property type="match status" value="7"/>
</dbReference>
<feature type="transmembrane region" description="Helical" evidence="4">
    <location>
        <begin position="99"/>
        <end position="117"/>
    </location>
</feature>
<dbReference type="PANTHER" id="PTHR44227">
    <property type="match status" value="1"/>
</dbReference>
<feature type="transmembrane region" description="Helical" evidence="4">
    <location>
        <begin position="289"/>
        <end position="317"/>
    </location>
</feature>
<feature type="repeat" description="TPR" evidence="3">
    <location>
        <begin position="555"/>
        <end position="588"/>
    </location>
</feature>
<dbReference type="InterPro" id="IPR013105">
    <property type="entry name" value="TPR_2"/>
</dbReference>
<dbReference type="Gene3D" id="1.25.40.10">
    <property type="entry name" value="Tetratricopeptide repeat domain"/>
    <property type="match status" value="4"/>
</dbReference>
<dbReference type="KEGG" id="kst:KSMBR1_2669"/>
<keyword evidence="4" id="KW-1133">Transmembrane helix</keyword>
<feature type="repeat" description="TPR" evidence="3">
    <location>
        <begin position="623"/>
        <end position="656"/>
    </location>
</feature>
<feature type="transmembrane region" description="Helical" evidence="4">
    <location>
        <begin position="377"/>
        <end position="395"/>
    </location>
</feature>
<name>A0A2C9CHJ0_KUEST</name>
<dbReference type="Pfam" id="PF13181">
    <property type="entry name" value="TPR_8"/>
    <property type="match status" value="1"/>
</dbReference>
<sequence>MNATAVSTKMPGSWKWQVIPVAFMVIWSCIIFVNTLRNNFVYDDSVTIVNNHLIKNWDNFRTLFSFQYFMLSGEISYRPMVTFTYFLDYSLWGENPSGYHFTNLLFHIANVTVFYFFIKKITRIHSLAFISALLFATHPVITETVNSISYREDILAAFFYLMTFILFLKIDDGLKKKGAFYLCYSGSLTFYALSLFSKEMAVTLPVMLVIYTFFFPSKNNPFKECVKKMKGVYIGYFLVTCCYLIIQFWVFKDVSINLSESGQSIFVMFKVLASYIKLLFLPFDLNADYVILPVLADVVSFSISVVLIIVLIIVLLRIGKGNKLFCFFAVWFFVTLSPVSNIIPLSNIMSERYMYIPLMGFSGAVGVLFWKGVSENIFAKICFGVILIVFAFISISRNVVWHDEFALWHDALAREPDSARAHHNLGVVYNSKGMYEKAEYEYKKTLEIKPNDAGAYYNLGNLYERKELIGDAIAAYEKAIQSNPYHADAYNNIGNIYKKKKQYPAAVKMYEKAIRCNPFDFRYHSNLGLIYLETKNYRESVDAFLKALKIAPDKSSTHNSLGNVLKEMGDFDGAEEAYKTALQLDPADANIHNSLGMLYTNMKQFDKAMREFDTAIRLDPKMASAYNNLGIAYANKGDGEKAAEALNTAVALGFDGADVHNNLACVYMTMGMTDNAIRELDIVLEYDQTDCYAHCNLGIAYLSKKNVDKAISEFEEAIKINADDADFHHYLGNALMEKGRYGEAVDAFARAIEINPENSSVHKALGVVYANYFNNTRKALFHLKETLRLNPNQPMAGEIEAAIVTLSGGSDGMAQKP</sequence>
<dbReference type="InterPro" id="IPR052346">
    <property type="entry name" value="O-mannosyl-transferase_TMTC"/>
</dbReference>
<feature type="repeat" description="TPR" evidence="3">
    <location>
        <begin position="589"/>
        <end position="622"/>
    </location>
</feature>
<keyword evidence="4" id="KW-0472">Membrane</keyword>
<feature type="repeat" description="TPR" evidence="3">
    <location>
        <begin position="487"/>
        <end position="520"/>
    </location>
</feature>
<feature type="transmembrane region" description="Helical" evidence="4">
    <location>
        <begin position="154"/>
        <end position="170"/>
    </location>
</feature>
<organism evidence="5 6">
    <name type="scientific">Kuenenia stuttgartiensis</name>
    <dbReference type="NCBI Taxonomy" id="174633"/>
    <lineage>
        <taxon>Bacteria</taxon>
        <taxon>Pseudomonadati</taxon>
        <taxon>Planctomycetota</taxon>
        <taxon>Candidatus Brocadiia</taxon>
        <taxon>Candidatus Brocadiales</taxon>
        <taxon>Candidatus Brocadiaceae</taxon>
        <taxon>Candidatus Kuenenia</taxon>
    </lineage>
</organism>
<feature type="transmembrane region" description="Helical" evidence="4">
    <location>
        <begin position="190"/>
        <end position="213"/>
    </location>
</feature>
<keyword evidence="4" id="KW-0812">Transmembrane</keyword>
<dbReference type="Pfam" id="PF13432">
    <property type="entry name" value="TPR_16"/>
    <property type="match status" value="2"/>
</dbReference>
<evidence type="ECO:0000313" key="5">
    <source>
        <dbReference type="EMBL" id="SOH05156.1"/>
    </source>
</evidence>
<evidence type="ECO:0000256" key="2">
    <source>
        <dbReference type="ARBA" id="ARBA00022803"/>
    </source>
</evidence>
<evidence type="ECO:0000256" key="4">
    <source>
        <dbReference type="SAM" id="Phobius"/>
    </source>
</evidence>
<evidence type="ECO:0000256" key="1">
    <source>
        <dbReference type="ARBA" id="ARBA00022737"/>
    </source>
</evidence>
<dbReference type="SMART" id="SM00028">
    <property type="entry name" value="TPR"/>
    <property type="match status" value="11"/>
</dbReference>
<feature type="repeat" description="TPR" evidence="3">
    <location>
        <begin position="419"/>
        <end position="452"/>
    </location>
</feature>
<evidence type="ECO:0000256" key="3">
    <source>
        <dbReference type="PROSITE-ProRule" id="PRU00339"/>
    </source>
</evidence>
<accession>A0A2C9CHJ0</accession>
<keyword evidence="2 3" id="KW-0802">TPR repeat</keyword>
<keyword evidence="1" id="KW-0677">Repeat</keyword>
<protein>
    <submittedName>
        <fullName evidence="5">Uncharacterized protein</fullName>
    </submittedName>
</protein>
<dbReference type="InterPro" id="IPR011990">
    <property type="entry name" value="TPR-like_helical_dom_sf"/>
</dbReference>
<feature type="transmembrane region" description="Helical" evidence="4">
    <location>
        <begin position="124"/>
        <end position="142"/>
    </location>
</feature>
<feature type="repeat" description="TPR" evidence="3">
    <location>
        <begin position="453"/>
        <end position="486"/>
    </location>
</feature>
<dbReference type="Proteomes" id="UP000221734">
    <property type="component" value="Chromosome Kuenenia_stuttgartiensis_MBR1"/>
</dbReference>
<dbReference type="OrthoDB" id="232771at2"/>
<dbReference type="Pfam" id="PF00515">
    <property type="entry name" value="TPR_1"/>
    <property type="match status" value="1"/>
</dbReference>
<dbReference type="PROSITE" id="PS50005">
    <property type="entry name" value="TPR"/>
    <property type="match status" value="9"/>
</dbReference>
<feature type="transmembrane region" description="Helical" evidence="4">
    <location>
        <begin position="352"/>
        <end position="370"/>
    </location>
</feature>
<keyword evidence="6" id="KW-1185">Reference proteome</keyword>
<reference evidence="6" key="1">
    <citation type="submission" date="2017-10" db="EMBL/GenBank/DDBJ databases">
        <authorList>
            <person name="Frank J."/>
        </authorList>
    </citation>
    <scope>NUCLEOTIDE SEQUENCE [LARGE SCALE GENOMIC DNA]</scope>
</reference>
<dbReference type="SMART" id="SM00671">
    <property type="entry name" value="SEL1"/>
    <property type="match status" value="4"/>
</dbReference>
<feature type="transmembrane region" description="Helical" evidence="4">
    <location>
        <begin position="233"/>
        <end position="251"/>
    </location>
</feature>
<feature type="transmembrane region" description="Helical" evidence="4">
    <location>
        <begin position="263"/>
        <end position="283"/>
    </location>
</feature>
<dbReference type="AlphaFoldDB" id="A0A2C9CHJ0"/>
<dbReference type="EMBL" id="LT934425">
    <property type="protein sequence ID" value="SOH05156.1"/>
    <property type="molecule type" value="Genomic_DNA"/>
</dbReference>
<dbReference type="SUPFAM" id="SSF48452">
    <property type="entry name" value="TPR-like"/>
    <property type="match status" value="2"/>
</dbReference>